<keyword evidence="3" id="KW-1185">Reference proteome</keyword>
<protein>
    <recommendedName>
        <fullName evidence="4">Sugar specific permease</fullName>
    </recommendedName>
</protein>
<dbReference type="Pfam" id="PF19700">
    <property type="entry name" value="DUF6198"/>
    <property type="match status" value="1"/>
</dbReference>
<feature type="transmembrane region" description="Helical" evidence="1">
    <location>
        <begin position="87"/>
        <end position="107"/>
    </location>
</feature>
<feature type="transmembrane region" description="Helical" evidence="1">
    <location>
        <begin position="113"/>
        <end position="135"/>
    </location>
</feature>
<sequence length="221" mass="24510">MYQNNGKPTILGDCILLVISIIINSFGNALTVSLNLGSALWTASAVNMSHLFNMNLGNILLLEGVAVILANALMLREFDWHRMLGNVIFMVPFSYLVSGLSSLLSTLDIQRLPLIPSVIIDIIGVMFIGCGISIYQRLNLLLHPNDDLMQIIRFRYLHGNAVTASLAAFSIPIVIMIITFAIQHQLWAVNIGTIVALLFQGTFIAVSDKYIFRKLKHQRLS</sequence>
<dbReference type="PANTHER" id="PTHR40078:SF1">
    <property type="entry name" value="INTEGRAL MEMBRANE PROTEIN"/>
    <property type="match status" value="1"/>
</dbReference>
<dbReference type="AlphaFoldDB" id="A0A7X2XWZ4"/>
<evidence type="ECO:0008006" key="4">
    <source>
        <dbReference type="Google" id="ProtNLM"/>
    </source>
</evidence>
<name>A0A7X2XWZ4_9LACO</name>
<evidence type="ECO:0000313" key="2">
    <source>
        <dbReference type="EMBL" id="MTV83075.1"/>
    </source>
</evidence>
<dbReference type="InterPro" id="IPR038750">
    <property type="entry name" value="YczE/YyaS-like"/>
</dbReference>
<feature type="transmembrane region" description="Helical" evidence="1">
    <location>
        <begin position="187"/>
        <end position="206"/>
    </location>
</feature>
<comment type="caution">
    <text evidence="2">The sequence shown here is derived from an EMBL/GenBank/DDBJ whole genome shotgun (WGS) entry which is preliminary data.</text>
</comment>
<dbReference type="RefSeq" id="WP_343031893.1">
    <property type="nucleotide sequence ID" value="NZ_WNJO01000016.1"/>
</dbReference>
<accession>A0A7X2XWZ4</accession>
<gene>
    <name evidence="2" type="ORF">GM612_10655</name>
</gene>
<evidence type="ECO:0000256" key="1">
    <source>
        <dbReference type="SAM" id="Phobius"/>
    </source>
</evidence>
<keyword evidence="1" id="KW-0472">Membrane</keyword>
<evidence type="ECO:0000313" key="3">
    <source>
        <dbReference type="Proteomes" id="UP000466388"/>
    </source>
</evidence>
<feature type="transmembrane region" description="Helical" evidence="1">
    <location>
        <begin position="56"/>
        <end position="75"/>
    </location>
</feature>
<dbReference type="Proteomes" id="UP000466388">
    <property type="component" value="Unassembled WGS sequence"/>
</dbReference>
<keyword evidence="1" id="KW-0812">Transmembrane</keyword>
<dbReference type="PANTHER" id="PTHR40078">
    <property type="entry name" value="INTEGRAL MEMBRANE PROTEIN-RELATED"/>
    <property type="match status" value="1"/>
</dbReference>
<feature type="transmembrane region" description="Helical" evidence="1">
    <location>
        <begin position="12"/>
        <end position="36"/>
    </location>
</feature>
<dbReference type="EMBL" id="WNJO01000016">
    <property type="protein sequence ID" value="MTV83075.1"/>
    <property type="molecule type" value="Genomic_DNA"/>
</dbReference>
<reference evidence="2 3" key="1">
    <citation type="submission" date="2019-11" db="EMBL/GenBank/DDBJ databases">
        <title>Lactobacillus sp. nov. CRM56-3, isolated from fermented tea leaves.</title>
        <authorList>
            <person name="Phuengjayaem S."/>
            <person name="Tanasupawat S."/>
        </authorList>
    </citation>
    <scope>NUCLEOTIDE SEQUENCE [LARGE SCALE GENOMIC DNA]</scope>
    <source>
        <strain evidence="2 3">CRM56-3</strain>
    </source>
</reference>
<organism evidence="2 3">
    <name type="scientific">Secundilactobacillus folii</name>
    <dbReference type="NCBI Taxonomy" id="2678357"/>
    <lineage>
        <taxon>Bacteria</taxon>
        <taxon>Bacillati</taxon>
        <taxon>Bacillota</taxon>
        <taxon>Bacilli</taxon>
        <taxon>Lactobacillales</taxon>
        <taxon>Lactobacillaceae</taxon>
        <taxon>Secundilactobacillus</taxon>
    </lineage>
</organism>
<keyword evidence="1" id="KW-1133">Transmembrane helix</keyword>
<feature type="transmembrane region" description="Helical" evidence="1">
    <location>
        <begin position="156"/>
        <end position="181"/>
    </location>
</feature>
<proteinExistence type="predicted"/>